<gene>
    <name evidence="1" type="ORF">HCR03_07420</name>
</gene>
<dbReference type="EMBL" id="CP060286">
    <property type="protein sequence ID" value="QNK42048.1"/>
    <property type="molecule type" value="Genomic_DNA"/>
</dbReference>
<organism evidence="1 2">
    <name type="scientific">Caproicibacter fermentans</name>
    <dbReference type="NCBI Taxonomy" id="2576756"/>
    <lineage>
        <taxon>Bacteria</taxon>
        <taxon>Bacillati</taxon>
        <taxon>Bacillota</taxon>
        <taxon>Clostridia</taxon>
        <taxon>Eubacteriales</taxon>
        <taxon>Acutalibacteraceae</taxon>
        <taxon>Caproicibacter</taxon>
    </lineage>
</organism>
<reference evidence="1 2" key="1">
    <citation type="submission" date="2020-08" db="EMBL/GenBank/DDBJ databases">
        <title>The isolate Caproiciproducens sp. 7D4C2 produces n-caproate at mildly acidic conditions from hexoses: genome and rBOX comparison with related strains and chain-elongating bacteria.</title>
        <authorList>
            <person name="Esquivel-Elizondo S."/>
            <person name="Bagci C."/>
            <person name="Temovska M."/>
            <person name="Jeon B.S."/>
            <person name="Bessarab I."/>
            <person name="Williams R.B.H."/>
            <person name="Huson D.H."/>
            <person name="Angenent L.T."/>
        </authorList>
    </citation>
    <scope>NUCLEOTIDE SEQUENCE [LARGE SCALE GENOMIC DNA]</scope>
    <source>
        <strain evidence="1 2">7D4C2</strain>
    </source>
</reference>
<dbReference type="RefSeq" id="WP_187037418.1">
    <property type="nucleotide sequence ID" value="NZ_CP060286.1"/>
</dbReference>
<dbReference type="KEGG" id="cfem:HCR03_07420"/>
<dbReference type="Proteomes" id="UP000515909">
    <property type="component" value="Chromosome"/>
</dbReference>
<evidence type="ECO:0000313" key="1">
    <source>
        <dbReference type="EMBL" id="QNK42048.1"/>
    </source>
</evidence>
<evidence type="ECO:0000313" key="2">
    <source>
        <dbReference type="Proteomes" id="UP000515909"/>
    </source>
</evidence>
<sequence length="154" mass="17741">MKIKAKTTPKKSMIRIVVLVLAVLIAFPFLYPVVAPYKSVEQMKDYHGITTGTIVSVTVSNMGITGTKTTDSEILEQWNSFIKEAKYKPKCIFICGTKPNWVKIVMSTGEKYFFERWPYFENGHYLYQFDDPESAKKLFDLVLHDPKGIDDSWK</sequence>
<name>A0A7G8TEK7_9FIRM</name>
<protein>
    <submittedName>
        <fullName evidence="1">Uncharacterized protein</fullName>
    </submittedName>
</protein>
<dbReference type="AlphaFoldDB" id="A0A7G8TEK7"/>
<proteinExistence type="predicted"/>
<accession>A0A7G8TEK7</accession>